<accession>A0AB37TDK9</accession>
<proteinExistence type="predicted"/>
<evidence type="ECO:0000313" key="1">
    <source>
        <dbReference type="EMBL" id="RSO55518.1"/>
    </source>
</evidence>
<dbReference type="Proteomes" id="UP000271320">
    <property type="component" value="Unassembled WGS sequence"/>
</dbReference>
<gene>
    <name evidence="2" type="ORF">EA752_16940</name>
    <name evidence="1" type="ORF">EA752_17960</name>
</gene>
<sequence>MPIPKHSKELKLKVIQAYLEGSKGYK</sequence>
<organism evidence="2 3">
    <name type="scientific">Acinetobacter pittii</name>
    <name type="common">Acinetobacter genomosp. 3</name>
    <dbReference type="NCBI Taxonomy" id="48296"/>
    <lineage>
        <taxon>Bacteria</taxon>
        <taxon>Pseudomonadati</taxon>
        <taxon>Pseudomonadota</taxon>
        <taxon>Gammaproteobacteria</taxon>
        <taxon>Moraxellales</taxon>
        <taxon>Moraxellaceae</taxon>
        <taxon>Acinetobacter</taxon>
        <taxon>Acinetobacter calcoaceticus/baumannii complex</taxon>
    </lineage>
</organism>
<dbReference type="EMBL" id="RFEW01000017">
    <property type="protein sequence ID" value="RSO56231.1"/>
    <property type="molecule type" value="Genomic_DNA"/>
</dbReference>
<evidence type="ECO:0000313" key="2">
    <source>
        <dbReference type="EMBL" id="RSO56231.1"/>
    </source>
</evidence>
<comment type="caution">
    <text evidence="2">The sequence shown here is derived from an EMBL/GenBank/DDBJ whole genome shotgun (WGS) entry which is preliminary data.</text>
</comment>
<protein>
    <submittedName>
        <fullName evidence="2">Helix-turn-helix domain-containing protein</fullName>
    </submittedName>
</protein>
<reference evidence="2 3" key="1">
    <citation type="submission" date="2018-10" db="EMBL/GenBank/DDBJ databases">
        <title>GWAS and RNA-Seq identify cryptic mechanisms of antimicrobial resistance in Acinetobacter baumannii.</title>
        <authorList>
            <person name="Sahl J.W."/>
        </authorList>
    </citation>
    <scope>NUCLEOTIDE SEQUENCE [LARGE SCALE GENOMIC DNA]</scope>
    <source>
        <strain evidence="2 3">TG41884</strain>
    </source>
</reference>
<dbReference type="AlphaFoldDB" id="A0AB37TDK9"/>
<feature type="non-terminal residue" evidence="2">
    <location>
        <position position="26"/>
    </location>
</feature>
<name>A0AB37TDK9_ACIPI</name>
<evidence type="ECO:0000313" key="3">
    <source>
        <dbReference type="Proteomes" id="UP000271320"/>
    </source>
</evidence>
<dbReference type="EMBL" id="RFEW01000020">
    <property type="protein sequence ID" value="RSO55518.1"/>
    <property type="molecule type" value="Genomic_DNA"/>
</dbReference>